<organism evidence="5 6">
    <name type="scientific">Azospirillum picis</name>
    <dbReference type="NCBI Taxonomy" id="488438"/>
    <lineage>
        <taxon>Bacteria</taxon>
        <taxon>Pseudomonadati</taxon>
        <taxon>Pseudomonadota</taxon>
        <taxon>Alphaproteobacteria</taxon>
        <taxon>Rhodospirillales</taxon>
        <taxon>Azospirillaceae</taxon>
        <taxon>Azospirillum</taxon>
    </lineage>
</organism>
<dbReference type="InterPro" id="IPR051120">
    <property type="entry name" value="ABC_AA/LPS_Transport"/>
</dbReference>
<dbReference type="Gene3D" id="3.40.50.300">
    <property type="entry name" value="P-loop containing nucleotide triphosphate hydrolases"/>
    <property type="match status" value="1"/>
</dbReference>
<evidence type="ECO:0000256" key="3">
    <source>
        <dbReference type="ARBA" id="ARBA00022840"/>
    </source>
</evidence>
<dbReference type="RefSeq" id="WP_209978152.1">
    <property type="nucleotide sequence ID" value="NZ_JAGINO010000001.1"/>
</dbReference>
<dbReference type="SUPFAM" id="SSF52540">
    <property type="entry name" value="P-loop containing nucleoside triphosphate hydrolases"/>
    <property type="match status" value="1"/>
</dbReference>
<reference evidence="5 6" key="1">
    <citation type="submission" date="2023-07" db="EMBL/GenBank/DDBJ databases">
        <title>Genomic Encyclopedia of Type Strains, Phase IV (KMG-IV): sequencing the most valuable type-strain genomes for metagenomic binning, comparative biology and taxonomic classification.</title>
        <authorList>
            <person name="Goeker M."/>
        </authorList>
    </citation>
    <scope>NUCLEOTIDE SEQUENCE [LARGE SCALE GENOMIC DNA]</scope>
    <source>
        <strain evidence="5 6">DSM 19922</strain>
    </source>
</reference>
<keyword evidence="3 5" id="KW-0067">ATP-binding</keyword>
<dbReference type="Pfam" id="PF00005">
    <property type="entry name" value="ABC_tran"/>
    <property type="match status" value="1"/>
</dbReference>
<dbReference type="Pfam" id="PF12399">
    <property type="entry name" value="BCA_ABC_TP_C"/>
    <property type="match status" value="1"/>
</dbReference>
<dbReference type="InterPro" id="IPR032823">
    <property type="entry name" value="BCA_ABC_TP_C"/>
</dbReference>
<protein>
    <submittedName>
        <fullName evidence="5">Branched-chain amino acid transport system ATP-binding protein</fullName>
    </submittedName>
</protein>
<evidence type="ECO:0000313" key="6">
    <source>
        <dbReference type="Proteomes" id="UP001244552"/>
    </source>
</evidence>
<name>A0ABU0MDE7_9PROT</name>
<comment type="caution">
    <text evidence="5">The sequence shown here is derived from an EMBL/GenBank/DDBJ whole genome shotgun (WGS) entry which is preliminary data.</text>
</comment>
<proteinExistence type="predicted"/>
<keyword evidence="2" id="KW-0547">Nucleotide-binding</keyword>
<dbReference type="GO" id="GO:0005524">
    <property type="term" value="F:ATP binding"/>
    <property type="evidence" value="ECO:0007669"/>
    <property type="project" value="UniProtKB-KW"/>
</dbReference>
<dbReference type="PANTHER" id="PTHR45772">
    <property type="entry name" value="CONSERVED COMPONENT OF ABC TRANSPORTER FOR NATURAL AMINO ACIDS-RELATED"/>
    <property type="match status" value="1"/>
</dbReference>
<dbReference type="InterPro" id="IPR003439">
    <property type="entry name" value="ABC_transporter-like_ATP-bd"/>
</dbReference>
<dbReference type="EMBL" id="JAUSVU010000001">
    <property type="protein sequence ID" value="MDQ0531286.1"/>
    <property type="molecule type" value="Genomic_DNA"/>
</dbReference>
<keyword evidence="6" id="KW-1185">Reference proteome</keyword>
<evidence type="ECO:0000259" key="4">
    <source>
        <dbReference type="PROSITE" id="PS50893"/>
    </source>
</evidence>
<dbReference type="SMART" id="SM00382">
    <property type="entry name" value="AAA"/>
    <property type="match status" value="1"/>
</dbReference>
<dbReference type="PROSITE" id="PS50893">
    <property type="entry name" value="ABC_TRANSPORTER_2"/>
    <property type="match status" value="1"/>
</dbReference>
<evidence type="ECO:0000313" key="5">
    <source>
        <dbReference type="EMBL" id="MDQ0531286.1"/>
    </source>
</evidence>
<dbReference type="InterPro" id="IPR003593">
    <property type="entry name" value="AAA+_ATPase"/>
</dbReference>
<dbReference type="InterPro" id="IPR027417">
    <property type="entry name" value="P-loop_NTPase"/>
</dbReference>
<evidence type="ECO:0000256" key="1">
    <source>
        <dbReference type="ARBA" id="ARBA00022448"/>
    </source>
</evidence>
<keyword evidence="1" id="KW-0813">Transport</keyword>
<evidence type="ECO:0000256" key="2">
    <source>
        <dbReference type="ARBA" id="ARBA00022741"/>
    </source>
</evidence>
<dbReference type="PANTHER" id="PTHR45772:SF2">
    <property type="entry name" value="ABC TRANSPORTER ATP-BINDING PROTEIN"/>
    <property type="match status" value="1"/>
</dbReference>
<feature type="domain" description="ABC transporter" evidence="4">
    <location>
        <begin position="7"/>
        <end position="248"/>
    </location>
</feature>
<dbReference type="Proteomes" id="UP001244552">
    <property type="component" value="Unassembled WGS sequence"/>
</dbReference>
<gene>
    <name evidence="5" type="ORF">QO018_000118</name>
</gene>
<dbReference type="CDD" id="cd03219">
    <property type="entry name" value="ABC_Mj1267_LivG_branched"/>
    <property type="match status" value="1"/>
</dbReference>
<accession>A0ABU0MDE7</accession>
<sequence>MSGAALLEVEGLSRNFGGLQVASDISLTLRAGDRCALIGPNGAGKTTFVNLVTGVIPPSAGTIRLAGRDVTGLPAAERVRLGLIRSFQVARLFRSMTVREHLELAVLQRDRRTFRLFASVARVAGLAGEVAELLDAMGLGAVASTAVGSLPYGQQRLLEIALAVAMKPKVLILDEPAAGVPHAESQRILDAIDRLPTDLAVLMIEHDMDLVFRFASSIVVLAQGRLLCSGTAAEIAADPQVREVYLGSRADAR</sequence>